<dbReference type="Proteomes" id="UP000679220">
    <property type="component" value="Unassembled WGS sequence"/>
</dbReference>
<dbReference type="AlphaFoldDB" id="A0A941IW75"/>
<keyword evidence="2" id="KW-1185">Reference proteome</keyword>
<proteinExistence type="predicted"/>
<sequence length="161" mass="18951">MTTLIKHLDNKSQVVFDKGKFDHWCVYIASEKRKEAPTDIDYFSQLKLLSYRYPQGKIYNDFLKIYALTSRHIESKVIRLIDQICLSYKWNDASIIEQLLTVLYAAMVAEENKEKAILKKRIKRLGLYQLFFQDFSASEAANYSKGKSWRELDKTMKTLGF</sequence>
<evidence type="ECO:0000313" key="1">
    <source>
        <dbReference type="EMBL" id="MBR8535576.1"/>
    </source>
</evidence>
<gene>
    <name evidence="1" type="ORF">KDU71_08395</name>
</gene>
<name>A0A941IW75_9BACT</name>
<reference evidence="1" key="2">
    <citation type="submission" date="2021-04" db="EMBL/GenBank/DDBJ databases">
        <authorList>
            <person name="Zhang T."/>
            <person name="Zhang Y."/>
            <person name="Lu D."/>
            <person name="Zuo D."/>
            <person name="Du Z."/>
        </authorList>
    </citation>
    <scope>NUCLEOTIDE SEQUENCE</scope>
    <source>
        <strain evidence="1">JR1</strain>
    </source>
</reference>
<dbReference type="InterPro" id="IPR054273">
    <property type="entry name" value="DUF7004"/>
</dbReference>
<accession>A0A941IW75</accession>
<dbReference type="Pfam" id="PF22539">
    <property type="entry name" value="DUF7004"/>
    <property type="match status" value="1"/>
</dbReference>
<dbReference type="EMBL" id="JAGTAR010000010">
    <property type="protein sequence ID" value="MBR8535576.1"/>
    <property type="molecule type" value="Genomic_DNA"/>
</dbReference>
<comment type="caution">
    <text evidence="1">The sequence shown here is derived from an EMBL/GenBank/DDBJ whole genome shotgun (WGS) entry which is preliminary data.</text>
</comment>
<organism evidence="1 2">
    <name type="scientific">Carboxylicivirga sediminis</name>
    <dbReference type="NCBI Taxonomy" id="2006564"/>
    <lineage>
        <taxon>Bacteria</taxon>
        <taxon>Pseudomonadati</taxon>
        <taxon>Bacteroidota</taxon>
        <taxon>Bacteroidia</taxon>
        <taxon>Marinilabiliales</taxon>
        <taxon>Marinilabiliaceae</taxon>
        <taxon>Carboxylicivirga</taxon>
    </lineage>
</organism>
<reference evidence="1" key="1">
    <citation type="journal article" date="2018" name="Int. J. Syst. Evol. Microbiol.">
        <title>Carboxylicivirga sediminis sp. nov., isolated from coastal sediment.</title>
        <authorList>
            <person name="Wang F.Q."/>
            <person name="Ren L.H."/>
            <person name="Zou R.J."/>
            <person name="Sun Y.Z."/>
            <person name="Liu X.J."/>
            <person name="Jiang F."/>
            <person name="Liu L.J."/>
        </authorList>
    </citation>
    <scope>NUCLEOTIDE SEQUENCE</scope>
    <source>
        <strain evidence="1">JR1</strain>
    </source>
</reference>
<dbReference type="RefSeq" id="WP_212189566.1">
    <property type="nucleotide sequence ID" value="NZ_JAGTAR010000010.1"/>
</dbReference>
<evidence type="ECO:0000313" key="2">
    <source>
        <dbReference type="Proteomes" id="UP000679220"/>
    </source>
</evidence>
<protein>
    <submittedName>
        <fullName evidence="1">Uncharacterized protein</fullName>
    </submittedName>
</protein>